<proteinExistence type="predicted"/>
<evidence type="ECO:0000313" key="3">
    <source>
        <dbReference type="Proteomes" id="UP001597474"/>
    </source>
</evidence>
<comment type="caution">
    <text evidence="2">The sequence shown here is derived from an EMBL/GenBank/DDBJ whole genome shotgun (WGS) entry which is preliminary data.</text>
</comment>
<dbReference type="Pfam" id="PF01636">
    <property type="entry name" value="APH"/>
    <property type="match status" value="1"/>
</dbReference>
<evidence type="ECO:0000259" key="1">
    <source>
        <dbReference type="Pfam" id="PF01636"/>
    </source>
</evidence>
<dbReference type="InterPro" id="IPR002575">
    <property type="entry name" value="Aminoglycoside_PTrfase"/>
</dbReference>
<feature type="domain" description="Aminoglycoside phosphotransferase" evidence="1">
    <location>
        <begin position="45"/>
        <end position="239"/>
    </location>
</feature>
<keyword evidence="3" id="KW-1185">Reference proteome</keyword>
<organism evidence="2 3">
    <name type="scientific">Sulfitobacter aestuarii</name>
    <dbReference type="NCBI Taxonomy" id="2161676"/>
    <lineage>
        <taxon>Bacteria</taxon>
        <taxon>Pseudomonadati</taxon>
        <taxon>Pseudomonadota</taxon>
        <taxon>Alphaproteobacteria</taxon>
        <taxon>Rhodobacterales</taxon>
        <taxon>Roseobacteraceae</taxon>
        <taxon>Sulfitobacter</taxon>
    </lineage>
</organism>
<reference evidence="3" key="1">
    <citation type="journal article" date="2019" name="Int. J. Syst. Evol. Microbiol.">
        <title>The Global Catalogue of Microorganisms (GCM) 10K type strain sequencing project: providing services to taxonomists for standard genome sequencing and annotation.</title>
        <authorList>
            <consortium name="The Broad Institute Genomics Platform"/>
            <consortium name="The Broad Institute Genome Sequencing Center for Infectious Disease"/>
            <person name="Wu L."/>
            <person name="Ma J."/>
        </authorList>
    </citation>
    <scope>NUCLEOTIDE SEQUENCE [LARGE SCALE GENOMIC DNA]</scope>
    <source>
        <strain evidence="3">TISTR 2562</strain>
    </source>
</reference>
<name>A0ABW5TYH1_9RHOB</name>
<dbReference type="Proteomes" id="UP001597474">
    <property type="component" value="Unassembled WGS sequence"/>
</dbReference>
<dbReference type="EMBL" id="JBHUMP010000001">
    <property type="protein sequence ID" value="MFD2738030.1"/>
    <property type="molecule type" value="Genomic_DNA"/>
</dbReference>
<gene>
    <name evidence="2" type="ORF">ACFSUD_00450</name>
</gene>
<accession>A0ABW5TYH1</accession>
<protein>
    <submittedName>
        <fullName evidence="2">Phosphotransferase</fullName>
    </submittedName>
</protein>
<dbReference type="InterPro" id="IPR011009">
    <property type="entry name" value="Kinase-like_dom_sf"/>
</dbReference>
<dbReference type="SUPFAM" id="SSF56112">
    <property type="entry name" value="Protein kinase-like (PK-like)"/>
    <property type="match status" value="1"/>
</dbReference>
<sequence length="317" mass="36252">MKHDFWSEESVTARLDAANSLTLNLTRHPEVQTFALDQEIKASDEARVYRATLNGAPVIIKRFHSSNKAEIVLRAKTELDHLERVFKDGDCQANRCVLAAPEEGILVLSYAPGRRLDEVLDNLSGEAREKVLAHCGRWIVQYAEGRSEKSRFWPRRWIGLLEGRSLDHISNPDDLALLDRLFKALRRRVPIVREVTALRAAVHGDFVGMNAHYCEGVLYGFDTQGECWMFVAREVARFLVWQQIHDNTIGAARKFGIYQADWKAMLSSGVLSEEEQSTTLPFFVGEQLYVRFVNDYHRERIRANCQSGIKSFLAEAW</sequence>
<dbReference type="RefSeq" id="WP_386370308.1">
    <property type="nucleotide sequence ID" value="NZ_JBHUMP010000001.1"/>
</dbReference>
<evidence type="ECO:0000313" key="2">
    <source>
        <dbReference type="EMBL" id="MFD2738030.1"/>
    </source>
</evidence>